<dbReference type="EMBL" id="AP009389">
    <property type="protein sequence ID" value="BAF60377.1"/>
    <property type="molecule type" value="Genomic_DNA"/>
</dbReference>
<organism evidence="1 2">
    <name type="scientific">Pelotomaculum thermopropionicum (strain DSM 13744 / JCM 10971 / SI)</name>
    <dbReference type="NCBI Taxonomy" id="370438"/>
    <lineage>
        <taxon>Bacteria</taxon>
        <taxon>Bacillati</taxon>
        <taxon>Bacillota</taxon>
        <taxon>Clostridia</taxon>
        <taxon>Eubacteriales</taxon>
        <taxon>Desulfotomaculaceae</taxon>
        <taxon>Pelotomaculum</taxon>
    </lineage>
</organism>
<dbReference type="eggNOG" id="ENOG502ZD6T">
    <property type="taxonomic scope" value="Bacteria"/>
</dbReference>
<dbReference type="HOGENOM" id="CLU_2410645_0_0_9"/>
<protein>
    <submittedName>
        <fullName evidence="1">Uncharacterized protein</fullName>
    </submittedName>
</protein>
<sequence>MLIYAEDIFKGLYPMLTVTFIDGLRLEGETYDDIVNQLYNSSFSEEDTVEEFMQGVGRRAQIQTGQAINFTDCESFIKELKRVNIVTEILEH</sequence>
<dbReference type="KEGG" id="pth:PTH_2196"/>
<dbReference type="STRING" id="370438.PTH_2196"/>
<accession>A5D071</accession>
<name>A5D071_PELTS</name>
<reference evidence="2" key="1">
    <citation type="journal article" date="2008" name="Genome Res.">
        <title>The genome of Pelotomaculum thermopropionicum reveals niche-associated evolution in anaerobic microbiota.</title>
        <authorList>
            <person name="Kosaka T."/>
            <person name="Kato S."/>
            <person name="Shimoyama T."/>
            <person name="Ishii S."/>
            <person name="Abe T."/>
            <person name="Watanabe K."/>
        </authorList>
    </citation>
    <scope>NUCLEOTIDE SEQUENCE [LARGE SCALE GENOMIC DNA]</scope>
    <source>
        <strain evidence="2">DSM 13744 / JCM 10971 / SI</strain>
    </source>
</reference>
<evidence type="ECO:0000313" key="2">
    <source>
        <dbReference type="Proteomes" id="UP000006556"/>
    </source>
</evidence>
<evidence type="ECO:0000313" key="1">
    <source>
        <dbReference type="EMBL" id="BAF60377.1"/>
    </source>
</evidence>
<keyword evidence="2" id="KW-1185">Reference proteome</keyword>
<dbReference type="AlphaFoldDB" id="A5D071"/>
<gene>
    <name evidence="1" type="ordered locus">PTH_2196</name>
</gene>
<dbReference type="Proteomes" id="UP000006556">
    <property type="component" value="Chromosome"/>
</dbReference>
<proteinExistence type="predicted"/>